<evidence type="ECO:0008006" key="10">
    <source>
        <dbReference type="Google" id="ProtNLM"/>
    </source>
</evidence>
<evidence type="ECO:0000256" key="2">
    <source>
        <dbReference type="ARBA" id="ARBA00006156"/>
    </source>
</evidence>
<evidence type="ECO:0000256" key="1">
    <source>
        <dbReference type="ARBA" id="ARBA00004651"/>
    </source>
</evidence>
<dbReference type="InterPro" id="IPR002191">
    <property type="entry name" value="Bac_export_3"/>
</dbReference>
<dbReference type="GO" id="GO:0009306">
    <property type="term" value="P:protein secretion"/>
    <property type="evidence" value="ECO:0007669"/>
    <property type="project" value="InterPro"/>
</dbReference>
<keyword evidence="5 7" id="KW-1133">Transmembrane helix</keyword>
<dbReference type="InterPro" id="IPR006306">
    <property type="entry name" value="T3SS_HrpO"/>
</dbReference>
<evidence type="ECO:0000313" key="8">
    <source>
        <dbReference type="EMBL" id="ARJ70453.1"/>
    </source>
</evidence>
<reference evidence="8 9" key="1">
    <citation type="submission" date="2017-03" db="EMBL/GenBank/DDBJ databases">
        <title>Genome sequence of Paracoccus contaminans isolated from a water microcosm.</title>
        <authorList>
            <person name="Aurass P."/>
            <person name="Karste S."/>
            <person name="Trost E."/>
            <person name="Glaeser S.P."/>
            <person name="Kaempfer P."/>
            <person name="Flieger A."/>
        </authorList>
    </citation>
    <scope>NUCLEOTIDE SEQUENCE [LARGE SCALE GENOMIC DNA]</scope>
    <source>
        <strain evidence="9">RKI 16-01929T\LMG 29738T\CCM 8701T\CIP 111112T</strain>
    </source>
</reference>
<dbReference type="PRINTS" id="PR00952">
    <property type="entry name" value="TYPE3IMQPROT"/>
</dbReference>
<dbReference type="Proteomes" id="UP000193017">
    <property type="component" value="Chromosome"/>
</dbReference>
<dbReference type="RefSeq" id="WP_085378510.1">
    <property type="nucleotide sequence ID" value="NZ_CP020612.1"/>
</dbReference>
<feature type="transmembrane region" description="Helical" evidence="7">
    <location>
        <begin position="49"/>
        <end position="71"/>
    </location>
</feature>
<evidence type="ECO:0000313" key="9">
    <source>
        <dbReference type="Proteomes" id="UP000193017"/>
    </source>
</evidence>
<comment type="similarity">
    <text evidence="2">Belongs to the FliQ/MopD/SpaQ family.</text>
</comment>
<sequence>MALYDSLNQSLILVLMLSMPAIVAATVVGLVIGLIQALTQIQDQTLSHAVKLVAVGAVIMLAGAGLSAQLVRFTDELFRRIAGI</sequence>
<dbReference type="PANTHER" id="PTHR34040">
    <property type="entry name" value="FLAGELLAR BIOSYNTHETIC PROTEIN FLIQ"/>
    <property type="match status" value="1"/>
</dbReference>
<comment type="subcellular location">
    <subcellularLocation>
        <location evidence="1">Cell membrane</location>
        <topology evidence="1">Multi-pass membrane protein</topology>
    </subcellularLocation>
</comment>
<dbReference type="KEGG" id="pcon:B0A89_13210"/>
<evidence type="ECO:0000256" key="3">
    <source>
        <dbReference type="ARBA" id="ARBA00022475"/>
    </source>
</evidence>
<evidence type="ECO:0000256" key="4">
    <source>
        <dbReference type="ARBA" id="ARBA00022692"/>
    </source>
</evidence>
<protein>
    <recommendedName>
        <fullName evidence="10">EscS/YscS/HrcS family type III secretion system export apparatus protein</fullName>
    </recommendedName>
</protein>
<dbReference type="NCBIfam" id="TIGR01403">
    <property type="entry name" value="fliQ_rel_III"/>
    <property type="match status" value="1"/>
</dbReference>
<name>A0A1W6CZZ7_9RHOB</name>
<proteinExistence type="inferred from homology"/>
<dbReference type="OrthoDB" id="9806440at2"/>
<dbReference type="PANTHER" id="PTHR34040:SF2">
    <property type="entry name" value="FLAGELLAR BIOSYNTHETIC PROTEIN FLIQ"/>
    <property type="match status" value="1"/>
</dbReference>
<evidence type="ECO:0000256" key="5">
    <source>
        <dbReference type="ARBA" id="ARBA00022989"/>
    </source>
</evidence>
<keyword evidence="4 7" id="KW-0812">Transmembrane</keyword>
<keyword evidence="9" id="KW-1185">Reference proteome</keyword>
<organism evidence="8 9">
    <name type="scientific">Paracoccus contaminans</name>
    <dbReference type="NCBI Taxonomy" id="1945662"/>
    <lineage>
        <taxon>Bacteria</taxon>
        <taxon>Pseudomonadati</taxon>
        <taxon>Pseudomonadota</taxon>
        <taxon>Alphaproteobacteria</taxon>
        <taxon>Rhodobacterales</taxon>
        <taxon>Paracoccaceae</taxon>
        <taxon>Paracoccus</taxon>
    </lineage>
</organism>
<keyword evidence="3" id="KW-1003">Cell membrane</keyword>
<dbReference type="AlphaFoldDB" id="A0A1W6CZZ7"/>
<evidence type="ECO:0000256" key="7">
    <source>
        <dbReference type="SAM" id="Phobius"/>
    </source>
</evidence>
<gene>
    <name evidence="8" type="ORF">B0A89_13210</name>
</gene>
<dbReference type="PIRSF" id="PIRSF004669">
    <property type="entry name" value="FliQ"/>
    <property type="match status" value="1"/>
</dbReference>
<accession>A0A1W6CZZ7</accession>
<dbReference type="STRING" id="1945662.B0A89_13210"/>
<dbReference type="EMBL" id="CP020612">
    <property type="protein sequence ID" value="ARJ70453.1"/>
    <property type="molecule type" value="Genomic_DNA"/>
</dbReference>
<feature type="transmembrane region" description="Helical" evidence="7">
    <location>
        <begin position="12"/>
        <end position="37"/>
    </location>
</feature>
<dbReference type="Pfam" id="PF01313">
    <property type="entry name" value="Bac_export_3"/>
    <property type="match status" value="1"/>
</dbReference>
<dbReference type="GO" id="GO:0005886">
    <property type="term" value="C:plasma membrane"/>
    <property type="evidence" value="ECO:0007669"/>
    <property type="project" value="UniProtKB-SubCell"/>
</dbReference>
<keyword evidence="6 7" id="KW-0472">Membrane</keyword>
<evidence type="ECO:0000256" key="6">
    <source>
        <dbReference type="ARBA" id="ARBA00023136"/>
    </source>
</evidence>